<keyword evidence="6" id="KW-0677">Repeat</keyword>
<dbReference type="PANTHER" id="PTHR18929">
    <property type="entry name" value="PROTEIN DISULFIDE ISOMERASE"/>
    <property type="match status" value="1"/>
</dbReference>
<dbReference type="AlphaFoldDB" id="A0A8S3Z9N6"/>
<dbReference type="GO" id="GO:0034976">
    <property type="term" value="P:response to endoplasmic reticulum stress"/>
    <property type="evidence" value="ECO:0007669"/>
    <property type="project" value="TreeGrafter"/>
</dbReference>
<dbReference type="GO" id="GO:0003756">
    <property type="term" value="F:protein disulfide isomerase activity"/>
    <property type="evidence" value="ECO:0007669"/>
    <property type="project" value="UniProtKB-EC"/>
</dbReference>
<dbReference type="Pfam" id="PF13848">
    <property type="entry name" value="Thioredoxin_6"/>
    <property type="match status" value="1"/>
</dbReference>
<sequence>MEGRQRCALTLYLLLISLSFTLCEHDDADAQETADYETEDEFVLTLTTENFDEAVDKNPTLLVVFEKPCCEICKTLAPMFAAAAKELVENDLPVALARVDTTVHTDLAERFEIVGHPTLRFFKNGKHYVYDGFGQTEHIVAYMKKIAHPDWEPEPEVAITLTRENFDEIVNAESLMLVQFYTLKCDPCKKLAPVYEQAAQELKKDSPPILLGKVDASVETELAAKYNITAYPTLKIFKKGRAVDFKEDYTTAYDIMYCMKRQVRDATREIKNARMLRNLLVPDEISVVGFFDSPENPKVHIYKDLAVEIRNDFSFGITFNEDLRKSYNISPNSVVIFTGERFHTKYEPKWYSMEIKDETTSDDIFDFLRDHHLPLVGQYLRPLTNHYDKKRPLCLVFYSVDFSFDHKDATQFWRHKIADVAHQFPDITFAIVDDEEEFTVLQQFGLDESGEAMNIGLYGTDGKKYAMEPMEEFDVEHIVGFLNRYKQGKLTPFVKSQRPPAKQTGPITVVVGETFDQIVKDPSKDVLIELYSPWCAPCLQLESTLEILAKKLSDSNLILAKIDATANDLPDNYTASNYPTVYFATAANKDSPVKFEGARPADDVESFLREHAVVSMGKSKKEEL</sequence>
<dbReference type="GO" id="GO:0005788">
    <property type="term" value="C:endoplasmic reticulum lumen"/>
    <property type="evidence" value="ECO:0007669"/>
    <property type="project" value="UniProtKB-SubCell"/>
</dbReference>
<feature type="domain" description="Thioredoxin" evidence="12">
    <location>
        <begin position="137"/>
        <end position="272"/>
    </location>
</feature>
<feature type="domain" description="Thioredoxin" evidence="12">
    <location>
        <begin position="485"/>
        <end position="613"/>
    </location>
</feature>
<dbReference type="PROSITE" id="PS51352">
    <property type="entry name" value="THIOREDOXIN_2"/>
    <property type="match status" value="2"/>
</dbReference>
<evidence type="ECO:0000256" key="2">
    <source>
        <dbReference type="ARBA" id="ARBA00004319"/>
    </source>
</evidence>
<dbReference type="Gene3D" id="3.40.30.10">
    <property type="entry name" value="Glutaredoxin"/>
    <property type="match status" value="5"/>
</dbReference>
<evidence type="ECO:0000256" key="6">
    <source>
        <dbReference type="ARBA" id="ARBA00022737"/>
    </source>
</evidence>
<keyword evidence="7" id="KW-0256">Endoplasmic reticulum</keyword>
<dbReference type="GO" id="GO:0006457">
    <property type="term" value="P:protein folding"/>
    <property type="evidence" value="ECO:0007669"/>
    <property type="project" value="TreeGrafter"/>
</dbReference>
<comment type="subcellular location">
    <subcellularLocation>
        <location evidence="2">Endoplasmic reticulum lumen</location>
    </subcellularLocation>
</comment>
<dbReference type="InterPro" id="IPR013766">
    <property type="entry name" value="Thioredoxin_domain"/>
</dbReference>
<comment type="catalytic activity">
    <reaction evidence="1">
        <text>Catalyzes the rearrangement of -S-S- bonds in proteins.</text>
        <dbReference type="EC" id="5.3.4.1"/>
    </reaction>
</comment>
<dbReference type="CDD" id="cd02995">
    <property type="entry name" value="PDI_a_PDI_a'_C"/>
    <property type="match status" value="1"/>
</dbReference>
<evidence type="ECO:0000256" key="4">
    <source>
        <dbReference type="ARBA" id="ARBA00012723"/>
    </source>
</evidence>
<dbReference type="InterPro" id="IPR017937">
    <property type="entry name" value="Thioredoxin_CS"/>
</dbReference>
<name>A0A8S3Z9N6_9EUPU</name>
<evidence type="ECO:0000259" key="12">
    <source>
        <dbReference type="PROSITE" id="PS51352"/>
    </source>
</evidence>
<comment type="similarity">
    <text evidence="3">Belongs to the protein disulfide isomerase family.</text>
</comment>
<keyword evidence="14" id="KW-1185">Reference proteome</keyword>
<dbReference type="Proteomes" id="UP000678393">
    <property type="component" value="Unassembled WGS sequence"/>
</dbReference>
<dbReference type="SUPFAM" id="SSF52833">
    <property type="entry name" value="Thioredoxin-like"/>
    <property type="match status" value="5"/>
</dbReference>
<evidence type="ECO:0000313" key="14">
    <source>
        <dbReference type="Proteomes" id="UP000678393"/>
    </source>
</evidence>
<feature type="disulfide bond" description="Redox-active" evidence="10">
    <location>
        <begin position="185"/>
        <end position="188"/>
    </location>
</feature>
<evidence type="ECO:0000256" key="11">
    <source>
        <dbReference type="SAM" id="SignalP"/>
    </source>
</evidence>
<organism evidence="13 14">
    <name type="scientific">Candidula unifasciata</name>
    <dbReference type="NCBI Taxonomy" id="100452"/>
    <lineage>
        <taxon>Eukaryota</taxon>
        <taxon>Metazoa</taxon>
        <taxon>Spiralia</taxon>
        <taxon>Lophotrochozoa</taxon>
        <taxon>Mollusca</taxon>
        <taxon>Gastropoda</taxon>
        <taxon>Heterobranchia</taxon>
        <taxon>Euthyneura</taxon>
        <taxon>Panpulmonata</taxon>
        <taxon>Eupulmonata</taxon>
        <taxon>Stylommatophora</taxon>
        <taxon>Helicina</taxon>
        <taxon>Helicoidea</taxon>
        <taxon>Geomitridae</taxon>
        <taxon>Candidula</taxon>
    </lineage>
</organism>
<dbReference type="InterPro" id="IPR036249">
    <property type="entry name" value="Thioredoxin-like_sf"/>
</dbReference>
<protein>
    <recommendedName>
        <fullName evidence="4">protein disulfide-isomerase</fullName>
        <ecNumber evidence="4">5.3.4.1</ecNumber>
    </recommendedName>
</protein>
<accession>A0A8S3Z9N6</accession>
<dbReference type="PROSITE" id="PS00194">
    <property type="entry name" value="THIOREDOXIN_1"/>
    <property type="match status" value="1"/>
</dbReference>
<keyword evidence="8" id="KW-0413">Isomerase</keyword>
<evidence type="ECO:0000256" key="9">
    <source>
        <dbReference type="ARBA" id="ARBA00023284"/>
    </source>
</evidence>
<feature type="disulfide bond" description="Redox-active" evidence="10">
    <location>
        <begin position="535"/>
        <end position="538"/>
    </location>
</feature>
<gene>
    <name evidence="13" type="ORF">CUNI_LOCUS9349</name>
</gene>
<feature type="chain" id="PRO_5035865873" description="protein disulfide-isomerase" evidence="11">
    <location>
        <begin position="24"/>
        <end position="624"/>
    </location>
</feature>
<dbReference type="PANTHER" id="PTHR18929:SF210">
    <property type="entry name" value="PROTEIN DISULFIDE-ISOMERASE A4"/>
    <property type="match status" value="1"/>
</dbReference>
<dbReference type="EC" id="5.3.4.1" evidence="4"/>
<evidence type="ECO:0000256" key="10">
    <source>
        <dbReference type="PIRSR" id="PIRSR605792-51"/>
    </source>
</evidence>
<dbReference type="GO" id="GO:0009986">
    <property type="term" value="C:cell surface"/>
    <property type="evidence" value="ECO:0007669"/>
    <property type="project" value="TreeGrafter"/>
</dbReference>
<comment type="caution">
    <text evidence="13">The sequence shown here is derived from an EMBL/GenBank/DDBJ whole genome shotgun (WGS) entry which is preliminary data.</text>
</comment>
<dbReference type="CDD" id="cd02961">
    <property type="entry name" value="PDI_a_family"/>
    <property type="match status" value="2"/>
</dbReference>
<evidence type="ECO:0000256" key="3">
    <source>
        <dbReference type="ARBA" id="ARBA00006347"/>
    </source>
</evidence>
<keyword evidence="10" id="KW-1015">Disulfide bond</keyword>
<dbReference type="OrthoDB" id="427280at2759"/>
<reference evidence="13" key="1">
    <citation type="submission" date="2021-04" db="EMBL/GenBank/DDBJ databases">
        <authorList>
            <consortium name="Molecular Ecology Group"/>
        </authorList>
    </citation>
    <scope>NUCLEOTIDE SEQUENCE</scope>
</reference>
<dbReference type="Pfam" id="PF00085">
    <property type="entry name" value="Thioredoxin"/>
    <property type="match status" value="3"/>
</dbReference>
<evidence type="ECO:0000256" key="5">
    <source>
        <dbReference type="ARBA" id="ARBA00022729"/>
    </source>
</evidence>
<keyword evidence="9 10" id="KW-0676">Redox-active center</keyword>
<evidence type="ECO:0000256" key="8">
    <source>
        <dbReference type="ARBA" id="ARBA00023235"/>
    </source>
</evidence>
<dbReference type="InterPro" id="IPR005792">
    <property type="entry name" value="Prot_disulphide_isomerase"/>
</dbReference>
<dbReference type="EMBL" id="CAJHNH020001620">
    <property type="protein sequence ID" value="CAG5123791.1"/>
    <property type="molecule type" value="Genomic_DNA"/>
</dbReference>
<evidence type="ECO:0000313" key="13">
    <source>
        <dbReference type="EMBL" id="CAG5123791.1"/>
    </source>
</evidence>
<dbReference type="NCBIfam" id="TIGR01130">
    <property type="entry name" value="ER_PDI_fam"/>
    <property type="match status" value="1"/>
</dbReference>
<evidence type="ECO:0000256" key="1">
    <source>
        <dbReference type="ARBA" id="ARBA00001182"/>
    </source>
</evidence>
<keyword evidence="5 11" id="KW-0732">Signal</keyword>
<evidence type="ECO:0000256" key="7">
    <source>
        <dbReference type="ARBA" id="ARBA00022824"/>
    </source>
</evidence>
<proteinExistence type="inferred from homology"/>
<feature type="signal peptide" evidence="11">
    <location>
        <begin position="1"/>
        <end position="23"/>
    </location>
</feature>